<dbReference type="GO" id="GO:0016251">
    <property type="term" value="F:RNA polymerase II general transcription initiation factor activity"/>
    <property type="evidence" value="ECO:0007669"/>
    <property type="project" value="TreeGrafter"/>
</dbReference>
<dbReference type="AlphaFoldDB" id="A0A1Y1ZY85"/>
<dbReference type="InterPro" id="IPR036322">
    <property type="entry name" value="WD40_repeat_dom_sf"/>
</dbReference>
<evidence type="ECO:0000313" key="7">
    <source>
        <dbReference type="EMBL" id="ORY15164.1"/>
    </source>
</evidence>
<reference evidence="7 8" key="1">
    <citation type="submission" date="2016-07" db="EMBL/GenBank/DDBJ databases">
        <title>Pervasive Adenine N6-methylation of Active Genes in Fungi.</title>
        <authorList>
            <consortium name="DOE Joint Genome Institute"/>
            <person name="Mondo S.J."/>
            <person name="Dannebaum R.O."/>
            <person name="Kuo R.C."/>
            <person name="Labutti K."/>
            <person name="Haridas S."/>
            <person name="Kuo A."/>
            <person name="Salamov A."/>
            <person name="Ahrendt S.R."/>
            <person name="Lipzen A."/>
            <person name="Sullivan W."/>
            <person name="Andreopoulos W.B."/>
            <person name="Clum A."/>
            <person name="Lindquist E."/>
            <person name="Daum C."/>
            <person name="Ramamoorthy G.K."/>
            <person name="Gryganskyi A."/>
            <person name="Culley D."/>
            <person name="Magnuson J.K."/>
            <person name="James T.Y."/>
            <person name="O'Malley M.A."/>
            <person name="Stajich J.E."/>
            <person name="Spatafora J.W."/>
            <person name="Visel A."/>
            <person name="Grigoriev I.V."/>
        </authorList>
    </citation>
    <scope>NUCLEOTIDE SEQUENCE [LARGE SCALE GENOMIC DNA]</scope>
    <source>
        <strain evidence="7 8">CBS 115471</strain>
    </source>
</reference>
<feature type="repeat" description="WD" evidence="4">
    <location>
        <begin position="515"/>
        <end position="554"/>
    </location>
</feature>
<name>A0A1Y1ZY85_9PLEO</name>
<feature type="repeat" description="WD" evidence="4">
    <location>
        <begin position="368"/>
        <end position="393"/>
    </location>
</feature>
<keyword evidence="8" id="KW-1185">Reference proteome</keyword>
<dbReference type="GO" id="GO:0006367">
    <property type="term" value="P:transcription initiation at RNA polymerase II promoter"/>
    <property type="evidence" value="ECO:0007669"/>
    <property type="project" value="TreeGrafter"/>
</dbReference>
<feature type="compositionally biased region" description="Polar residues" evidence="5">
    <location>
        <begin position="247"/>
        <end position="272"/>
    </location>
</feature>
<evidence type="ECO:0000256" key="1">
    <source>
        <dbReference type="ARBA" id="ARBA00007968"/>
    </source>
</evidence>
<dbReference type="InterPro" id="IPR001810">
    <property type="entry name" value="F-box_dom"/>
</dbReference>
<keyword evidence="3" id="KW-0677">Repeat</keyword>
<evidence type="ECO:0000313" key="8">
    <source>
        <dbReference type="Proteomes" id="UP000193144"/>
    </source>
</evidence>
<dbReference type="Proteomes" id="UP000193144">
    <property type="component" value="Unassembled WGS sequence"/>
</dbReference>
<evidence type="ECO:0000256" key="5">
    <source>
        <dbReference type="SAM" id="MobiDB-lite"/>
    </source>
</evidence>
<sequence>MDQDGYFSNAVDGGSSGAQLDSDTDMTASSSTMRPTMFSSPTTHTRKQGRLSRSAAPRPIITPTSPMSSTLPHSLLPSAPASPPTPAPSPTPTQRAPDWSTAAEHEDSQIKNTRVQFSEMNRAERLRLLGELLNLCDSHELSFVAEFVSPRLKKDPFMVLPTELSLRILECVDDPTTLARASQVSKKWRELVNDDTAWRLLCQKFSYRGLTKEERTQEEDPGEDWDPETRPSQRLQPTRAPRAEDAATSQPADTLSVGSVGNASESLRTQSLDRGAKRKLSHRRPKATTYRSHFKQRYMVETAWRSGGVCDARQITPDQGVVTSLHLTKKYIVVALDNAKIHVFNVNGYDQKTLQGHVMGVWAMVPWGDLLVSGGCDRDVRVWNLATGYPQFTLRGHTSTVRCLKMSDANTAISGSRDTTLRIWDLKKGLCKHVLIGHQASVRCLEIHGDIVVSGSYDTTAKIWSISEGKCLRTLTGHFSQIYAIAFDGKKIATGSLDTSVRIWDPTDGKCLAVLQGHTSLVGQLQMREDILVTGGSDGSVRVWSLQDYQPIHRLAAHDNSVTSLQFDNTRIVSGGSDGRVKVWDLKKGTLVRELSSPAEAVWRVVFEEEKAVIMASRSGRTIMEVWSFSPPDDEIDDYRSDSPASMPDHSIEYESRPHSALAAPPDSGDVTMSDATDAIA</sequence>
<feature type="compositionally biased region" description="Acidic residues" evidence="5">
    <location>
        <begin position="216"/>
        <end position="226"/>
    </location>
</feature>
<feature type="domain" description="F-box" evidence="6">
    <location>
        <begin position="154"/>
        <end position="201"/>
    </location>
</feature>
<comment type="caution">
    <text evidence="7">The sequence shown here is derived from an EMBL/GenBank/DDBJ whole genome shotgun (WGS) entry which is preliminary data.</text>
</comment>
<dbReference type="STRING" id="1231657.A0A1Y1ZY85"/>
<dbReference type="Gene3D" id="2.130.10.10">
    <property type="entry name" value="YVTN repeat-like/Quinoprotein amine dehydrogenase"/>
    <property type="match status" value="1"/>
</dbReference>
<dbReference type="PROSITE" id="PS50181">
    <property type="entry name" value="FBOX"/>
    <property type="match status" value="1"/>
</dbReference>
<dbReference type="OrthoDB" id="190105at2759"/>
<feature type="region of interest" description="Disordered" evidence="5">
    <location>
        <begin position="212"/>
        <end position="286"/>
    </location>
</feature>
<dbReference type="CDD" id="cd00200">
    <property type="entry name" value="WD40"/>
    <property type="match status" value="1"/>
</dbReference>
<proteinExistence type="inferred from homology"/>
<evidence type="ECO:0000256" key="3">
    <source>
        <dbReference type="ARBA" id="ARBA00022737"/>
    </source>
</evidence>
<dbReference type="PROSITE" id="PS50294">
    <property type="entry name" value="WD_REPEATS_REGION"/>
    <property type="match status" value="5"/>
</dbReference>
<dbReference type="Pfam" id="PF00400">
    <property type="entry name" value="WD40"/>
    <property type="match status" value="6"/>
</dbReference>
<protein>
    <submittedName>
        <fullName evidence="7">F-box/WD repeat-containing protein pof1</fullName>
    </submittedName>
</protein>
<dbReference type="InterPro" id="IPR020472">
    <property type="entry name" value="WD40_PAC1"/>
</dbReference>
<feature type="repeat" description="WD" evidence="4">
    <location>
        <begin position="475"/>
        <end position="514"/>
    </location>
</feature>
<feature type="region of interest" description="Disordered" evidence="5">
    <location>
        <begin position="635"/>
        <end position="681"/>
    </location>
</feature>
<dbReference type="PROSITE" id="PS00678">
    <property type="entry name" value="WD_REPEATS_1"/>
    <property type="match status" value="3"/>
</dbReference>
<dbReference type="InterPro" id="IPR019775">
    <property type="entry name" value="WD40_repeat_CS"/>
</dbReference>
<dbReference type="SMART" id="SM00256">
    <property type="entry name" value="FBOX"/>
    <property type="match status" value="1"/>
</dbReference>
<evidence type="ECO:0000256" key="4">
    <source>
        <dbReference type="PROSITE-ProRule" id="PRU00221"/>
    </source>
</evidence>
<feature type="repeat" description="WD" evidence="4">
    <location>
        <begin position="435"/>
        <end position="474"/>
    </location>
</feature>
<feature type="compositionally biased region" description="Pro residues" evidence="5">
    <location>
        <begin position="80"/>
        <end position="91"/>
    </location>
</feature>
<dbReference type="InterPro" id="IPR001680">
    <property type="entry name" value="WD40_rpt"/>
</dbReference>
<dbReference type="EMBL" id="MCFA01000027">
    <property type="protein sequence ID" value="ORY15164.1"/>
    <property type="molecule type" value="Genomic_DNA"/>
</dbReference>
<comment type="similarity">
    <text evidence="1">Belongs to the WD repeat MET30/SCONB/SCON-2 family.</text>
</comment>
<feature type="compositionally biased region" description="Basic residues" evidence="5">
    <location>
        <begin position="276"/>
        <end position="286"/>
    </location>
</feature>
<dbReference type="SMART" id="SM00320">
    <property type="entry name" value="WD40"/>
    <property type="match status" value="8"/>
</dbReference>
<dbReference type="PANTHER" id="PTHR19879:SF1">
    <property type="entry name" value="CANNONBALL-RELATED"/>
    <property type="match status" value="1"/>
</dbReference>
<dbReference type="PROSITE" id="PS50082">
    <property type="entry name" value="WD_REPEATS_2"/>
    <property type="match status" value="6"/>
</dbReference>
<feature type="compositionally biased region" description="Low complexity" evidence="5">
    <location>
        <begin position="62"/>
        <end position="79"/>
    </location>
</feature>
<dbReference type="SUPFAM" id="SSF81383">
    <property type="entry name" value="F-box domain"/>
    <property type="match status" value="1"/>
</dbReference>
<feature type="repeat" description="WD" evidence="4">
    <location>
        <begin position="555"/>
        <end position="594"/>
    </location>
</feature>
<gene>
    <name evidence="7" type="ORF">BCR34DRAFT_585290</name>
</gene>
<dbReference type="PANTHER" id="PTHR19879">
    <property type="entry name" value="TRANSCRIPTION INITIATION FACTOR TFIID"/>
    <property type="match status" value="1"/>
</dbReference>
<organism evidence="7 8">
    <name type="scientific">Clohesyomyces aquaticus</name>
    <dbReference type="NCBI Taxonomy" id="1231657"/>
    <lineage>
        <taxon>Eukaryota</taxon>
        <taxon>Fungi</taxon>
        <taxon>Dikarya</taxon>
        <taxon>Ascomycota</taxon>
        <taxon>Pezizomycotina</taxon>
        <taxon>Dothideomycetes</taxon>
        <taxon>Pleosporomycetidae</taxon>
        <taxon>Pleosporales</taxon>
        <taxon>Lindgomycetaceae</taxon>
        <taxon>Clohesyomyces</taxon>
    </lineage>
</organism>
<dbReference type="Pfam" id="PF12937">
    <property type="entry name" value="F-box-like"/>
    <property type="match status" value="1"/>
</dbReference>
<dbReference type="SUPFAM" id="SSF50978">
    <property type="entry name" value="WD40 repeat-like"/>
    <property type="match status" value="1"/>
</dbReference>
<dbReference type="InterPro" id="IPR015943">
    <property type="entry name" value="WD40/YVTN_repeat-like_dom_sf"/>
</dbReference>
<evidence type="ECO:0000256" key="2">
    <source>
        <dbReference type="ARBA" id="ARBA00022574"/>
    </source>
</evidence>
<dbReference type="InterPro" id="IPR036047">
    <property type="entry name" value="F-box-like_dom_sf"/>
</dbReference>
<feature type="repeat" description="WD" evidence="4">
    <location>
        <begin position="394"/>
        <end position="434"/>
    </location>
</feature>
<dbReference type="PRINTS" id="PR00320">
    <property type="entry name" value="GPROTEINBRPT"/>
</dbReference>
<dbReference type="GO" id="GO:0005669">
    <property type="term" value="C:transcription factor TFIID complex"/>
    <property type="evidence" value="ECO:0007669"/>
    <property type="project" value="TreeGrafter"/>
</dbReference>
<evidence type="ECO:0000259" key="6">
    <source>
        <dbReference type="PROSITE" id="PS50181"/>
    </source>
</evidence>
<keyword evidence="2 4" id="KW-0853">WD repeat</keyword>
<accession>A0A1Y1ZY85</accession>
<feature type="region of interest" description="Disordered" evidence="5">
    <location>
        <begin position="1"/>
        <end position="110"/>
    </location>
</feature>
<dbReference type="Gene3D" id="1.20.1280.50">
    <property type="match status" value="1"/>
</dbReference>